<dbReference type="SMART" id="SM00382">
    <property type="entry name" value="AAA"/>
    <property type="match status" value="1"/>
</dbReference>
<comment type="domain">
    <text evidence="10">Composed of three domains: the N-terminal N domain, which is responsible for interactions with the ribosome, the central G domain, which binds GTP, and the C-terminal M domain, which binds the RNA and the signal sequence of the RNC.</text>
</comment>
<dbReference type="InterPro" id="IPR013822">
    <property type="entry name" value="Signal_recog_particl_SRP54_hlx"/>
</dbReference>
<feature type="domain" description="SRP54-type proteins GTP-binding" evidence="11">
    <location>
        <begin position="265"/>
        <end position="278"/>
    </location>
</feature>
<comment type="caution">
    <text evidence="10">Lacks conserved residue(s) required for the propagation of feature annotation.</text>
</comment>
<dbReference type="Gene3D" id="3.40.50.300">
    <property type="entry name" value="P-loop containing nucleotide triphosphate hydrolases"/>
    <property type="match status" value="1"/>
</dbReference>
<dbReference type="STRING" id="1802207.A3D44_01315"/>
<dbReference type="SUPFAM" id="SSF52540">
    <property type="entry name" value="P-loop containing nucleoside triphosphate hydrolases"/>
    <property type="match status" value="1"/>
</dbReference>
<keyword evidence="6 10" id="KW-0342">GTP-binding</keyword>
<dbReference type="SMART" id="SM00962">
    <property type="entry name" value="SRP54"/>
    <property type="match status" value="1"/>
</dbReference>
<evidence type="ECO:0000256" key="7">
    <source>
        <dbReference type="ARBA" id="ARBA00023135"/>
    </source>
</evidence>
<dbReference type="EC" id="3.6.5.4" evidence="10"/>
<dbReference type="AlphaFoldDB" id="A0A1G2I4T2"/>
<comment type="subcellular location">
    <subcellularLocation>
        <location evidence="10">Cytoplasm</location>
    </subcellularLocation>
    <text evidence="10">The SRP-RNC complex is targeted to the cytoplasmic membrane.</text>
</comment>
<dbReference type="HAMAP" id="MF_00306">
    <property type="entry name" value="SRP54"/>
    <property type="match status" value="1"/>
</dbReference>
<dbReference type="PANTHER" id="PTHR11564">
    <property type="entry name" value="SIGNAL RECOGNITION PARTICLE 54K PROTEIN SRP54"/>
    <property type="match status" value="1"/>
</dbReference>
<evidence type="ECO:0000256" key="4">
    <source>
        <dbReference type="ARBA" id="ARBA00022801"/>
    </source>
</evidence>
<keyword evidence="3 10" id="KW-0547">Nucleotide-binding</keyword>
<dbReference type="InterPro" id="IPR042101">
    <property type="entry name" value="SRP54_N_sf"/>
</dbReference>
<dbReference type="Pfam" id="PF02978">
    <property type="entry name" value="SRP_SPB"/>
    <property type="match status" value="1"/>
</dbReference>
<dbReference type="InterPro" id="IPR004125">
    <property type="entry name" value="Signal_recog_particle_SRP54_M"/>
</dbReference>
<keyword evidence="4 10" id="KW-0378">Hydrolase</keyword>
<dbReference type="InterPro" id="IPR027417">
    <property type="entry name" value="P-loop_NTPase"/>
</dbReference>
<evidence type="ECO:0000313" key="12">
    <source>
        <dbReference type="EMBL" id="OGZ69637.1"/>
    </source>
</evidence>
<evidence type="ECO:0000256" key="1">
    <source>
        <dbReference type="ARBA" id="ARBA00005450"/>
    </source>
</evidence>
<comment type="caution">
    <text evidence="12">The sequence shown here is derived from an EMBL/GenBank/DDBJ whole genome shotgun (WGS) entry which is preliminary data.</text>
</comment>
<dbReference type="InterPro" id="IPR000897">
    <property type="entry name" value="SRP54_GTPase_dom"/>
</dbReference>
<dbReference type="GO" id="GO:0003924">
    <property type="term" value="F:GTPase activity"/>
    <property type="evidence" value="ECO:0007669"/>
    <property type="project" value="UniProtKB-UniRule"/>
</dbReference>
<dbReference type="GO" id="GO:0048500">
    <property type="term" value="C:signal recognition particle"/>
    <property type="evidence" value="ECO:0007669"/>
    <property type="project" value="UniProtKB-UniRule"/>
</dbReference>
<dbReference type="GO" id="GO:0005525">
    <property type="term" value="F:GTP binding"/>
    <property type="evidence" value="ECO:0007669"/>
    <property type="project" value="UniProtKB-UniRule"/>
</dbReference>
<evidence type="ECO:0000256" key="5">
    <source>
        <dbReference type="ARBA" id="ARBA00022884"/>
    </source>
</evidence>
<evidence type="ECO:0000256" key="8">
    <source>
        <dbReference type="ARBA" id="ARBA00023274"/>
    </source>
</evidence>
<proteinExistence type="inferred from homology"/>
<name>A0A1G2I4T2_9BACT</name>
<evidence type="ECO:0000256" key="10">
    <source>
        <dbReference type="HAMAP-Rule" id="MF_00306"/>
    </source>
</evidence>
<dbReference type="InterPro" id="IPR022941">
    <property type="entry name" value="SRP54"/>
</dbReference>
<sequence>MVLEKLGDSLKNTLSKISKSLFVDEKLINELVKDIQRALLQSDTNVQLVFDLSKKIKERAAETTPAGITKREHLIKVVYDELTNFLGKEAHEIKISKKPTQIMLVGLFGSGKTTTAGKLAKFYKKRGYKVAVMQTDTWRPAAYEQLEQLAKDVGVDFLGIKKEKDPVNIYLAFEKKLKEYDLVIVDTAGRDALSEELISELNHLHQAVQADEKLLVISADLGQAAQKQAQAFHDTCGVTGVIVTKLEGTAKGGGALSACAVTKAPIVFIGVGEKQDDLELFHPQRFVGKLIGMGDIESLLEKAREVITEENAKDMQEKFLKGDFNLVDLYQQMSSLKKMGSFGKIMEMIPGMGSLKMPKEMLEVQEGKLEKWKYAMGSMTKEELEDPEIISAERLDRIAAGSGLNVGEVRELLKQHRQSKKLMKMFKGEGDINKMMKKMGGKMPKGMM</sequence>
<dbReference type="Gene3D" id="1.10.260.30">
    <property type="entry name" value="Signal recognition particle, SRP54 subunit, M-domain"/>
    <property type="match status" value="1"/>
</dbReference>
<accession>A0A1G2I4T2</accession>
<organism evidence="12 13">
    <name type="scientific">Candidatus Staskawiczbacteria bacterium RIFCSPHIGHO2_02_FULL_42_22</name>
    <dbReference type="NCBI Taxonomy" id="1802207"/>
    <lineage>
        <taxon>Bacteria</taxon>
        <taxon>Candidatus Staskawicziibacteriota</taxon>
    </lineage>
</organism>
<comment type="subunit">
    <text evidence="10">Part of the signal recognition particle protein translocation system, which is composed of SRP and FtsY.</text>
</comment>
<dbReference type="InterPro" id="IPR036225">
    <property type="entry name" value="SRP/SRP_N"/>
</dbReference>
<gene>
    <name evidence="10" type="primary">ffh</name>
    <name evidence="12" type="ORF">A3D44_01315</name>
</gene>
<dbReference type="SUPFAM" id="SSF47446">
    <property type="entry name" value="Signal peptide-binding domain"/>
    <property type="match status" value="1"/>
</dbReference>
<reference evidence="12 13" key="1">
    <citation type="journal article" date="2016" name="Nat. Commun.">
        <title>Thousands of microbial genomes shed light on interconnected biogeochemical processes in an aquifer system.</title>
        <authorList>
            <person name="Anantharaman K."/>
            <person name="Brown C.T."/>
            <person name="Hug L.A."/>
            <person name="Sharon I."/>
            <person name="Castelle C.J."/>
            <person name="Probst A.J."/>
            <person name="Thomas B.C."/>
            <person name="Singh A."/>
            <person name="Wilkins M.J."/>
            <person name="Karaoz U."/>
            <person name="Brodie E.L."/>
            <person name="Williams K.H."/>
            <person name="Hubbard S.S."/>
            <person name="Banfield J.F."/>
        </authorList>
    </citation>
    <scope>NUCLEOTIDE SEQUENCE [LARGE SCALE GENOMIC DNA]</scope>
</reference>
<protein>
    <recommendedName>
        <fullName evidence="10">Signal recognition particle protein</fullName>
        <ecNumber evidence="10">3.6.5.4</ecNumber>
    </recommendedName>
    <alternativeName>
        <fullName evidence="10">Fifty-four homolog</fullName>
    </alternativeName>
</protein>
<dbReference type="PROSITE" id="PS00300">
    <property type="entry name" value="SRP54"/>
    <property type="match status" value="1"/>
</dbReference>
<evidence type="ECO:0000313" key="13">
    <source>
        <dbReference type="Proteomes" id="UP000178820"/>
    </source>
</evidence>
<evidence type="ECO:0000256" key="2">
    <source>
        <dbReference type="ARBA" id="ARBA00022490"/>
    </source>
</evidence>
<dbReference type="Pfam" id="PF00448">
    <property type="entry name" value="SRP54"/>
    <property type="match status" value="1"/>
</dbReference>
<dbReference type="EMBL" id="MHOT01000007">
    <property type="protein sequence ID" value="OGZ69637.1"/>
    <property type="molecule type" value="Genomic_DNA"/>
</dbReference>
<keyword evidence="5 10" id="KW-0694">RNA-binding</keyword>
<dbReference type="PANTHER" id="PTHR11564:SF5">
    <property type="entry name" value="SIGNAL RECOGNITION PARTICLE SUBUNIT SRP54"/>
    <property type="match status" value="1"/>
</dbReference>
<dbReference type="SUPFAM" id="SSF47364">
    <property type="entry name" value="Domain of the SRP/SRP receptor G-proteins"/>
    <property type="match status" value="1"/>
</dbReference>
<comment type="function">
    <text evidence="10">Involved in targeting and insertion of nascent membrane proteins into the cytoplasmic membrane. Binds to the hydrophobic signal sequence of the ribosome-nascent chain (RNC) as it emerges from the ribosomes. The SRP-RNC complex is then targeted to the cytoplasmic membrane where it interacts with the SRP receptor FtsY.</text>
</comment>
<dbReference type="Proteomes" id="UP000178820">
    <property type="component" value="Unassembled WGS sequence"/>
</dbReference>
<comment type="catalytic activity">
    <reaction evidence="9 10">
        <text>GTP + H2O = GDP + phosphate + H(+)</text>
        <dbReference type="Rhea" id="RHEA:19669"/>
        <dbReference type="ChEBI" id="CHEBI:15377"/>
        <dbReference type="ChEBI" id="CHEBI:15378"/>
        <dbReference type="ChEBI" id="CHEBI:37565"/>
        <dbReference type="ChEBI" id="CHEBI:43474"/>
        <dbReference type="ChEBI" id="CHEBI:58189"/>
        <dbReference type="EC" id="3.6.5.4"/>
    </reaction>
</comment>
<comment type="similarity">
    <text evidence="1 10">Belongs to the GTP-binding SRP family. SRP54 subfamily.</text>
</comment>
<evidence type="ECO:0000256" key="6">
    <source>
        <dbReference type="ARBA" id="ARBA00023134"/>
    </source>
</evidence>
<feature type="binding site" evidence="10">
    <location>
        <begin position="186"/>
        <end position="190"/>
    </location>
    <ligand>
        <name>GTP</name>
        <dbReference type="ChEBI" id="CHEBI:37565"/>
    </ligand>
</feature>
<keyword evidence="2 10" id="KW-0963">Cytoplasm</keyword>
<keyword evidence="8 10" id="KW-0687">Ribonucleoprotein</keyword>
<keyword evidence="7 10" id="KW-0733">Signal recognition particle</keyword>
<dbReference type="Gene3D" id="1.20.120.140">
    <property type="entry name" value="Signal recognition particle SRP54, nucleotide-binding domain"/>
    <property type="match status" value="1"/>
</dbReference>
<feature type="binding site" evidence="10">
    <location>
        <begin position="106"/>
        <end position="113"/>
    </location>
    <ligand>
        <name>GTP</name>
        <dbReference type="ChEBI" id="CHEBI:37565"/>
    </ligand>
</feature>
<dbReference type="GO" id="GO:0008312">
    <property type="term" value="F:7S RNA binding"/>
    <property type="evidence" value="ECO:0007669"/>
    <property type="project" value="InterPro"/>
</dbReference>
<dbReference type="SMART" id="SM00963">
    <property type="entry name" value="SRP54_N"/>
    <property type="match status" value="1"/>
</dbReference>
<dbReference type="InterPro" id="IPR003593">
    <property type="entry name" value="AAA+_ATPase"/>
</dbReference>
<dbReference type="InterPro" id="IPR036891">
    <property type="entry name" value="Signal_recog_part_SRP54_M_sf"/>
</dbReference>
<evidence type="ECO:0000256" key="3">
    <source>
        <dbReference type="ARBA" id="ARBA00022741"/>
    </source>
</evidence>
<evidence type="ECO:0000259" key="11">
    <source>
        <dbReference type="PROSITE" id="PS00300"/>
    </source>
</evidence>
<dbReference type="Pfam" id="PF02881">
    <property type="entry name" value="SRP54_N"/>
    <property type="match status" value="1"/>
</dbReference>
<dbReference type="GO" id="GO:0006614">
    <property type="term" value="P:SRP-dependent cotranslational protein targeting to membrane"/>
    <property type="evidence" value="ECO:0007669"/>
    <property type="project" value="InterPro"/>
</dbReference>
<evidence type="ECO:0000256" key="9">
    <source>
        <dbReference type="ARBA" id="ARBA00048027"/>
    </source>
</evidence>